<dbReference type="EMBL" id="CM051396">
    <property type="protein sequence ID" value="KAJ4722737.1"/>
    <property type="molecule type" value="Genomic_DNA"/>
</dbReference>
<evidence type="ECO:0000313" key="2">
    <source>
        <dbReference type="Proteomes" id="UP001164539"/>
    </source>
</evidence>
<gene>
    <name evidence="1" type="ORF">OWV82_006185</name>
</gene>
<sequence length="205" mass="22901">MNDLNNHERKRPFAATQSQIACRICDQVFLSTQDLINHIETHMVGDETAAASRRQQRDQLPCANPNTLSQSNFPPQPLMQPAIPNVFMSQPLSERRSPVAFHNPNLRGVIWDMFPCLPVQPISSSGIGLQGLCPQRPVHFTGSGGQLLVPQRPVLEARTSSNDFTKPLIDQLQKGLPDVVQPVEEQDYNMVYNAEMHGLDLTLKL</sequence>
<keyword evidence="2" id="KW-1185">Reference proteome</keyword>
<proteinExistence type="predicted"/>
<comment type="caution">
    <text evidence="1">The sequence shown here is derived from an EMBL/GenBank/DDBJ whole genome shotgun (WGS) entry which is preliminary data.</text>
</comment>
<accession>A0ACC1YG19</accession>
<dbReference type="Proteomes" id="UP001164539">
    <property type="component" value="Chromosome 3"/>
</dbReference>
<reference evidence="1 2" key="1">
    <citation type="journal article" date="2023" name="Science">
        <title>Complex scaffold remodeling in plant triterpene biosynthesis.</title>
        <authorList>
            <person name="De La Pena R."/>
            <person name="Hodgson H."/>
            <person name="Liu J.C."/>
            <person name="Stephenson M.J."/>
            <person name="Martin A.C."/>
            <person name="Owen C."/>
            <person name="Harkess A."/>
            <person name="Leebens-Mack J."/>
            <person name="Jimenez L.E."/>
            <person name="Osbourn A."/>
            <person name="Sattely E.S."/>
        </authorList>
    </citation>
    <scope>NUCLEOTIDE SEQUENCE [LARGE SCALE GENOMIC DNA]</scope>
    <source>
        <strain evidence="2">cv. JPN11</strain>
        <tissue evidence="1">Leaf</tissue>
    </source>
</reference>
<organism evidence="1 2">
    <name type="scientific">Melia azedarach</name>
    <name type="common">Chinaberry tree</name>
    <dbReference type="NCBI Taxonomy" id="155640"/>
    <lineage>
        <taxon>Eukaryota</taxon>
        <taxon>Viridiplantae</taxon>
        <taxon>Streptophyta</taxon>
        <taxon>Embryophyta</taxon>
        <taxon>Tracheophyta</taxon>
        <taxon>Spermatophyta</taxon>
        <taxon>Magnoliopsida</taxon>
        <taxon>eudicotyledons</taxon>
        <taxon>Gunneridae</taxon>
        <taxon>Pentapetalae</taxon>
        <taxon>rosids</taxon>
        <taxon>malvids</taxon>
        <taxon>Sapindales</taxon>
        <taxon>Meliaceae</taxon>
        <taxon>Melia</taxon>
    </lineage>
</organism>
<protein>
    <submittedName>
        <fullName evidence="1">Uncharacterized protein</fullName>
    </submittedName>
</protein>
<name>A0ACC1YG19_MELAZ</name>
<evidence type="ECO:0000313" key="1">
    <source>
        <dbReference type="EMBL" id="KAJ4722737.1"/>
    </source>
</evidence>